<dbReference type="GO" id="GO:0016787">
    <property type="term" value="F:hydrolase activity"/>
    <property type="evidence" value="ECO:0007669"/>
    <property type="project" value="UniProtKB-KW"/>
</dbReference>
<dbReference type="InterPro" id="IPR051121">
    <property type="entry name" value="FAH"/>
</dbReference>
<dbReference type="SUPFAM" id="SSF56529">
    <property type="entry name" value="FAH"/>
    <property type="match status" value="1"/>
</dbReference>
<dbReference type="InterPro" id="IPR011234">
    <property type="entry name" value="Fumarylacetoacetase-like_C"/>
</dbReference>
<dbReference type="GO" id="GO:0044281">
    <property type="term" value="P:small molecule metabolic process"/>
    <property type="evidence" value="ECO:0007669"/>
    <property type="project" value="UniProtKB-ARBA"/>
</dbReference>
<reference evidence="4" key="1">
    <citation type="submission" date="2016-07" db="EMBL/GenBank/DDBJ databases">
        <title>Genomics reveals synergistic degradation of pyrene by five bacteria in a mangrove sediment-derived bacterial consortium.</title>
        <authorList>
            <person name="Wanapaisan P."/>
            <person name="Vejarano F."/>
            <person name="Chakraborty J."/>
            <person name="Shintani M."/>
            <person name="Muangchinda C."/>
            <person name="Laothamteep N."/>
            <person name="Suzuki-Minakuchi C."/>
            <person name="Inoue K."/>
            <person name="Nojiri H."/>
            <person name="Pinyakong O."/>
        </authorList>
    </citation>
    <scope>NUCLEOTIDE SEQUENCE</scope>
    <source>
        <strain evidence="4">PW1</strain>
    </source>
</reference>
<comment type="similarity">
    <text evidence="1">Belongs to the FAH family.</text>
</comment>
<evidence type="ECO:0000256" key="2">
    <source>
        <dbReference type="ARBA" id="ARBA00022723"/>
    </source>
</evidence>
<proteinExistence type="inferred from homology"/>
<dbReference type="Gene3D" id="3.90.850.10">
    <property type="entry name" value="Fumarylacetoacetase-like, C-terminal domain"/>
    <property type="match status" value="1"/>
</dbReference>
<sequence length="324" mass="34705">MAISLVRFAHEGRLQFGWLVSAAPSCPDDRVEVELICDAATTADLLAVLDSPAGRESSGVRLTVEARQLTSPVTTDATLVCQGLNYSDHAQESGHHGRKANLLFGKASSSLCGPYHDIVRPEAVELLDYEAEIGIVLRKALSATSTVDASNVGDYVAAVTLCNDVSARDVMFGSSFLQWFQGKSYRTFCPTGPVLYWMEPGEVAGILDALSFSLKYRGEMRQSANSAQQVYKAPETLAQVAAMMDLKAGDMILTGTPGGVLAQATPALARILATNLFDDATRRAEVVTEAKRNGPFLQPGDELTLNLRDDANGVDLGSQCCRIV</sequence>
<name>A0A292GN40_9HYPH</name>
<feature type="domain" description="Fumarylacetoacetase-like C-terminal" evidence="3">
    <location>
        <begin position="79"/>
        <end position="307"/>
    </location>
</feature>
<dbReference type="AlphaFoldDB" id="A0A292GN40"/>
<dbReference type="Pfam" id="PF01557">
    <property type="entry name" value="FAA_hydrolase"/>
    <property type="match status" value="1"/>
</dbReference>
<keyword evidence="2" id="KW-0479">Metal-binding</keyword>
<dbReference type="GO" id="GO:0046872">
    <property type="term" value="F:metal ion binding"/>
    <property type="evidence" value="ECO:0007669"/>
    <property type="project" value="UniProtKB-KW"/>
</dbReference>
<dbReference type="InterPro" id="IPR036663">
    <property type="entry name" value="Fumarylacetoacetase_C_sf"/>
</dbReference>
<dbReference type="EMBL" id="LC171369">
    <property type="protein sequence ID" value="BBA74543.1"/>
    <property type="molecule type" value="Genomic_DNA"/>
</dbReference>
<dbReference type="PANTHER" id="PTHR42796">
    <property type="entry name" value="FUMARYLACETOACETATE HYDROLASE DOMAIN-CONTAINING PROTEIN 2A-RELATED"/>
    <property type="match status" value="1"/>
</dbReference>
<evidence type="ECO:0000259" key="3">
    <source>
        <dbReference type="Pfam" id="PF01557"/>
    </source>
</evidence>
<evidence type="ECO:0000313" key="4">
    <source>
        <dbReference type="EMBL" id="BBA74543.1"/>
    </source>
</evidence>
<keyword evidence="4" id="KW-0378">Hydrolase</keyword>
<protein>
    <submittedName>
        <fullName evidence="4">Fumarylacetoacetate (FAA) hydrolase</fullName>
    </submittedName>
</protein>
<organism evidence="4">
    <name type="scientific">Ochrobactrum sp. PW1</name>
    <dbReference type="NCBI Taxonomy" id="1882222"/>
    <lineage>
        <taxon>Bacteria</taxon>
        <taxon>Pseudomonadati</taxon>
        <taxon>Pseudomonadota</taxon>
        <taxon>Alphaproteobacteria</taxon>
        <taxon>Hyphomicrobiales</taxon>
        <taxon>Brucellaceae</taxon>
        <taxon>Brucella/Ochrobactrum group</taxon>
        <taxon>Ochrobactrum</taxon>
    </lineage>
</organism>
<evidence type="ECO:0000256" key="1">
    <source>
        <dbReference type="ARBA" id="ARBA00010211"/>
    </source>
</evidence>
<accession>A0A292GN40</accession>
<dbReference type="PANTHER" id="PTHR42796:SF4">
    <property type="entry name" value="FUMARYLACETOACETATE HYDROLASE DOMAIN-CONTAINING PROTEIN 2A"/>
    <property type="match status" value="1"/>
</dbReference>